<evidence type="ECO:0000313" key="2">
    <source>
        <dbReference type="EMBL" id="GAI79375.1"/>
    </source>
</evidence>
<name>X1VYR0_9ZZZZ</name>
<dbReference type="AlphaFoldDB" id="X1VYR0"/>
<sequence>MSDKQELHKAIDELKKAKENAHENLSKAVDIVNQRRQEQAEK</sequence>
<accession>X1VYR0</accession>
<dbReference type="EMBL" id="BARW01037702">
    <property type="protein sequence ID" value="GAJ17485.1"/>
    <property type="molecule type" value="Genomic_DNA"/>
</dbReference>
<protein>
    <submittedName>
        <fullName evidence="3">Uncharacterized protein</fullName>
    </submittedName>
</protein>
<feature type="region of interest" description="Disordered" evidence="1">
    <location>
        <begin position="19"/>
        <end position="42"/>
    </location>
</feature>
<gene>
    <name evidence="2" type="ORF">S12H4_24579</name>
    <name evidence="3" type="ORF">S12H4_58123</name>
</gene>
<comment type="caution">
    <text evidence="3">The sequence shown here is derived from an EMBL/GenBank/DDBJ whole genome shotgun (WGS) entry which is preliminary data.</text>
</comment>
<organism evidence="3">
    <name type="scientific">marine sediment metagenome</name>
    <dbReference type="NCBI Taxonomy" id="412755"/>
    <lineage>
        <taxon>unclassified sequences</taxon>
        <taxon>metagenomes</taxon>
        <taxon>ecological metagenomes</taxon>
    </lineage>
</organism>
<proteinExistence type="predicted"/>
<dbReference type="EMBL" id="BARW01013387">
    <property type="protein sequence ID" value="GAI79375.1"/>
    <property type="molecule type" value="Genomic_DNA"/>
</dbReference>
<reference evidence="3" key="1">
    <citation type="journal article" date="2014" name="Front. Microbiol.">
        <title>High frequency of phylogenetically diverse reductive dehalogenase-homologous genes in deep subseafloor sedimentary metagenomes.</title>
        <authorList>
            <person name="Kawai M."/>
            <person name="Futagami T."/>
            <person name="Toyoda A."/>
            <person name="Takaki Y."/>
            <person name="Nishi S."/>
            <person name="Hori S."/>
            <person name="Arai W."/>
            <person name="Tsubouchi T."/>
            <person name="Morono Y."/>
            <person name="Uchiyama I."/>
            <person name="Ito T."/>
            <person name="Fujiyama A."/>
            <person name="Inagaki F."/>
            <person name="Takami H."/>
        </authorList>
    </citation>
    <scope>NUCLEOTIDE SEQUENCE</scope>
    <source>
        <strain evidence="3">Expedition CK06-06</strain>
    </source>
</reference>
<feature type="compositionally biased region" description="Basic and acidic residues" evidence="1">
    <location>
        <begin position="33"/>
        <end position="42"/>
    </location>
</feature>
<evidence type="ECO:0000313" key="3">
    <source>
        <dbReference type="EMBL" id="GAJ17485.1"/>
    </source>
</evidence>
<evidence type="ECO:0000256" key="1">
    <source>
        <dbReference type="SAM" id="MobiDB-lite"/>
    </source>
</evidence>